<protein>
    <submittedName>
        <fullName evidence="2">(African queen) hypothetical protein</fullName>
    </submittedName>
</protein>
<sequence>MKFWGQPTVVGASETEDRTDEEQTRVKERGETGPANGRYGSVHKVASRLRGEEFSIFTTNADSSLDFNLPQGWEMFR</sequence>
<dbReference type="AlphaFoldDB" id="A0A8J2R3H6"/>
<keyword evidence="3" id="KW-1185">Reference proteome</keyword>
<proteinExistence type="predicted"/>
<accession>A0A8J2R3H6</accession>
<name>A0A8J2R3H6_9NEOP</name>
<feature type="region of interest" description="Disordered" evidence="1">
    <location>
        <begin position="1"/>
        <end position="40"/>
    </location>
</feature>
<dbReference type="EMBL" id="CAKASE010000074">
    <property type="protein sequence ID" value="CAG9576323.1"/>
    <property type="molecule type" value="Genomic_DNA"/>
</dbReference>
<evidence type="ECO:0000313" key="2">
    <source>
        <dbReference type="EMBL" id="CAG9576323.1"/>
    </source>
</evidence>
<comment type="caution">
    <text evidence="2">The sequence shown here is derived from an EMBL/GenBank/DDBJ whole genome shotgun (WGS) entry which is preliminary data.</text>
</comment>
<reference evidence="2" key="1">
    <citation type="submission" date="2021-09" db="EMBL/GenBank/DDBJ databases">
        <authorList>
            <person name="Martin H S."/>
        </authorList>
    </citation>
    <scope>NUCLEOTIDE SEQUENCE</scope>
</reference>
<organism evidence="2 3">
    <name type="scientific">Danaus chrysippus</name>
    <name type="common">African queen</name>
    <dbReference type="NCBI Taxonomy" id="151541"/>
    <lineage>
        <taxon>Eukaryota</taxon>
        <taxon>Metazoa</taxon>
        <taxon>Ecdysozoa</taxon>
        <taxon>Arthropoda</taxon>
        <taxon>Hexapoda</taxon>
        <taxon>Insecta</taxon>
        <taxon>Pterygota</taxon>
        <taxon>Neoptera</taxon>
        <taxon>Endopterygota</taxon>
        <taxon>Lepidoptera</taxon>
        <taxon>Glossata</taxon>
        <taxon>Ditrysia</taxon>
        <taxon>Papilionoidea</taxon>
        <taxon>Nymphalidae</taxon>
        <taxon>Danainae</taxon>
        <taxon>Danaini</taxon>
        <taxon>Danaina</taxon>
        <taxon>Danaus</taxon>
        <taxon>Anosia</taxon>
    </lineage>
</organism>
<gene>
    <name evidence="2" type="ORF">DCHRY22_LOCUS12005</name>
</gene>
<evidence type="ECO:0000256" key="1">
    <source>
        <dbReference type="SAM" id="MobiDB-lite"/>
    </source>
</evidence>
<evidence type="ECO:0000313" key="3">
    <source>
        <dbReference type="Proteomes" id="UP000789524"/>
    </source>
</evidence>
<feature type="compositionally biased region" description="Basic and acidic residues" evidence="1">
    <location>
        <begin position="21"/>
        <end position="31"/>
    </location>
</feature>
<dbReference type="Proteomes" id="UP000789524">
    <property type="component" value="Unassembled WGS sequence"/>
</dbReference>